<dbReference type="KEGG" id="abe:ARB_02109"/>
<evidence type="ECO:0000256" key="7">
    <source>
        <dbReference type="ARBA" id="ARBA00022917"/>
    </source>
</evidence>
<feature type="domain" description="Aminoacyl-transfer RNA synthetases class-II family profile" evidence="14">
    <location>
        <begin position="91"/>
        <end position="380"/>
    </location>
</feature>
<organism evidence="15 16">
    <name type="scientific">Arthroderma benhamiae (strain ATCC MYA-4681 / CBS 112371)</name>
    <name type="common">Trichophyton mentagrophytes</name>
    <dbReference type="NCBI Taxonomy" id="663331"/>
    <lineage>
        <taxon>Eukaryota</taxon>
        <taxon>Fungi</taxon>
        <taxon>Dikarya</taxon>
        <taxon>Ascomycota</taxon>
        <taxon>Pezizomycotina</taxon>
        <taxon>Eurotiomycetes</taxon>
        <taxon>Eurotiomycetidae</taxon>
        <taxon>Onygenales</taxon>
        <taxon>Arthrodermataceae</taxon>
        <taxon>Trichophyton</taxon>
    </lineage>
</organism>
<evidence type="ECO:0000256" key="11">
    <source>
        <dbReference type="ARBA" id="ARBA00031900"/>
    </source>
</evidence>
<keyword evidence="9" id="KW-0496">Mitochondrion</keyword>
<dbReference type="PRINTS" id="PR01047">
    <property type="entry name" value="TRNASYNTHTHR"/>
</dbReference>
<dbReference type="GO" id="GO:0006435">
    <property type="term" value="P:threonyl-tRNA aminoacylation"/>
    <property type="evidence" value="ECO:0007669"/>
    <property type="project" value="InterPro"/>
</dbReference>
<dbReference type="InterPro" id="IPR002320">
    <property type="entry name" value="Thr-tRNA-ligase_IIa"/>
</dbReference>
<keyword evidence="4" id="KW-0436">Ligase</keyword>
<evidence type="ECO:0000256" key="9">
    <source>
        <dbReference type="ARBA" id="ARBA00023128"/>
    </source>
</evidence>
<dbReference type="InterPro" id="IPR033728">
    <property type="entry name" value="ThrRS_core"/>
</dbReference>
<reference evidence="16" key="1">
    <citation type="journal article" date="2011" name="Genome Biol.">
        <title>Comparative and functional genomics provide insights into the pathogenicity of dermatophytic fungi.</title>
        <authorList>
            <person name="Burmester A."/>
            <person name="Shelest E."/>
            <person name="Gloeckner G."/>
            <person name="Heddergott C."/>
            <person name="Schindler S."/>
            <person name="Staib P."/>
            <person name="Heidel A."/>
            <person name="Felder M."/>
            <person name="Petzold A."/>
            <person name="Szafranski K."/>
            <person name="Feuermann M."/>
            <person name="Pedruzzi I."/>
            <person name="Priebe S."/>
            <person name="Groth M."/>
            <person name="Winkler R."/>
            <person name="Li W."/>
            <person name="Kniemeyer O."/>
            <person name="Schroeckh V."/>
            <person name="Hertweck C."/>
            <person name="Hube B."/>
            <person name="White T.C."/>
            <person name="Platzer M."/>
            <person name="Guthke R."/>
            <person name="Heitman J."/>
            <person name="Woestemeyer J."/>
            <person name="Zipfel P.F."/>
            <person name="Monod M."/>
            <person name="Brakhage A.A."/>
        </authorList>
    </citation>
    <scope>NUCLEOTIDE SEQUENCE [LARGE SCALE GENOMIC DNA]</scope>
    <source>
        <strain evidence="16">ATCC MYA-4681 / CBS 112371</strain>
    </source>
</reference>
<evidence type="ECO:0000256" key="2">
    <source>
        <dbReference type="ARBA" id="ARBA00008226"/>
    </source>
</evidence>
<dbReference type="InterPro" id="IPR045864">
    <property type="entry name" value="aa-tRNA-synth_II/BPL/LPL"/>
</dbReference>
<dbReference type="EC" id="6.1.1.3" evidence="3"/>
<keyword evidence="16" id="KW-1185">Reference proteome</keyword>
<dbReference type="GO" id="GO:0004829">
    <property type="term" value="F:threonine-tRNA ligase activity"/>
    <property type="evidence" value="ECO:0007669"/>
    <property type="project" value="UniProtKB-EC"/>
</dbReference>
<keyword evidence="7" id="KW-0648">Protein biosynthesis</keyword>
<evidence type="ECO:0000256" key="6">
    <source>
        <dbReference type="ARBA" id="ARBA00022840"/>
    </source>
</evidence>
<evidence type="ECO:0000256" key="4">
    <source>
        <dbReference type="ARBA" id="ARBA00022598"/>
    </source>
</evidence>
<keyword evidence="5" id="KW-0547">Nucleotide-binding</keyword>
<dbReference type="GO" id="GO:0005759">
    <property type="term" value="C:mitochondrial matrix"/>
    <property type="evidence" value="ECO:0007669"/>
    <property type="project" value="UniProtKB-SubCell"/>
</dbReference>
<dbReference type="EMBL" id="ABSU01000025">
    <property type="protein sequence ID" value="EFE30916.1"/>
    <property type="molecule type" value="Genomic_DNA"/>
</dbReference>
<dbReference type="OMA" id="CEDEHAC"/>
<dbReference type="SUPFAM" id="SSF55681">
    <property type="entry name" value="Class II aaRS and biotin synthetases"/>
    <property type="match status" value="1"/>
</dbReference>
<evidence type="ECO:0000256" key="12">
    <source>
        <dbReference type="ARBA" id="ARBA00049515"/>
    </source>
</evidence>
<comment type="subcellular location">
    <subcellularLocation>
        <location evidence="1">Mitochondrion matrix</location>
    </subcellularLocation>
</comment>
<evidence type="ECO:0000313" key="15">
    <source>
        <dbReference type="EMBL" id="EFE30916.1"/>
    </source>
</evidence>
<dbReference type="CDD" id="cd00771">
    <property type="entry name" value="ThrRS_core"/>
    <property type="match status" value="1"/>
</dbReference>
<evidence type="ECO:0000256" key="3">
    <source>
        <dbReference type="ARBA" id="ARBA00013163"/>
    </source>
</evidence>
<name>D4B0Y1_ARTBC</name>
<dbReference type="InterPro" id="IPR006195">
    <property type="entry name" value="aa-tRNA-synth_II"/>
</dbReference>
<dbReference type="Proteomes" id="UP000008866">
    <property type="component" value="Unassembled WGS sequence"/>
</dbReference>
<proteinExistence type="inferred from homology"/>
<dbReference type="PROSITE" id="PS50862">
    <property type="entry name" value="AA_TRNA_LIGASE_II"/>
    <property type="match status" value="1"/>
</dbReference>
<dbReference type="FunFam" id="3.30.930.10:FF:000039">
    <property type="entry name" value="Threonyl-tRNA synthetase, mitochondrial"/>
    <property type="match status" value="1"/>
</dbReference>
<keyword evidence="10" id="KW-0030">Aminoacyl-tRNA synthetase</keyword>
<dbReference type="SUPFAM" id="SSF52954">
    <property type="entry name" value="Class II aaRS ABD-related"/>
    <property type="match status" value="1"/>
</dbReference>
<dbReference type="HOGENOM" id="CLU_008554_2_0_1"/>
<dbReference type="GeneID" id="9523326"/>
<dbReference type="Pfam" id="PF00587">
    <property type="entry name" value="tRNA-synt_2b"/>
    <property type="match status" value="1"/>
</dbReference>
<dbReference type="PANTHER" id="PTHR11451:SF50">
    <property type="entry name" value="THREONINE--TRNA LIGASE, MITOCHONDRIAL"/>
    <property type="match status" value="1"/>
</dbReference>
<evidence type="ECO:0000256" key="8">
    <source>
        <dbReference type="ARBA" id="ARBA00022946"/>
    </source>
</evidence>
<dbReference type="PANTHER" id="PTHR11451">
    <property type="entry name" value="THREONINE-TRNA LIGASE"/>
    <property type="match status" value="1"/>
</dbReference>
<dbReference type="InterPro" id="IPR002314">
    <property type="entry name" value="aa-tRNA-synt_IIb"/>
</dbReference>
<keyword evidence="8" id="KW-0809">Transit peptide</keyword>
<evidence type="ECO:0000256" key="10">
    <source>
        <dbReference type="ARBA" id="ARBA00023146"/>
    </source>
</evidence>
<feature type="region of interest" description="Disordered" evidence="13">
    <location>
        <begin position="71"/>
        <end position="90"/>
    </location>
</feature>
<sequence length="533" mass="59490">MKKLDETKDYKTIERSRVSHETVSFGSPEMGRPVVISPNKSTATGVCCCVAGSEQILLMLSAAGHQDTRYKTGPDSFGGSQSSRPGSPLFRPNGTHILNKLITFLRAQYKQYGFREVLTPNIYKQSLWEVSGHWQNYKDDMYEVGGRGDTGEASETSENEIYGLKPMNCPGHCLLFKSQKHSYRELPVRYADFSPLHRNEVSGSLSGLTRVRRFHQDDGHIFCRPGQIGSEIQLALKFADTVLQTFGLAEGYRLVLSTRPEKDFIGSLEQWENAEQQLRQALDNSGLSWELNEGDGAFYGPKIDLQIQDSQGKYHQLSTIQLDMNLPQRFELEYLVPEGSEEYDPATGGRATPVLIHRAIFGSLERFFALLIERYNGQWPFWLSPRQAILLTIGKGIEQAAEDAVAKISGFEPITSSRPSSTGLPLSPLQPTFNVDLDLASRSLPKKIHDAHAARYNLVFIMGPKNVADGSVDIDLSGQVGGKSEDEIKALLDGIPCWDISLSAKPGERTTAKMKMKVDDVHAWLVNLERRFQ</sequence>
<dbReference type="RefSeq" id="XP_003011556.1">
    <property type="nucleotide sequence ID" value="XM_003011510.1"/>
</dbReference>
<dbReference type="Gene3D" id="3.40.50.800">
    <property type="entry name" value="Anticodon-binding domain"/>
    <property type="match status" value="1"/>
</dbReference>
<keyword evidence="6" id="KW-0067">ATP-binding</keyword>
<comment type="similarity">
    <text evidence="2">Belongs to the class-II aminoacyl-tRNA synthetase family.</text>
</comment>
<accession>D4B0Y1</accession>
<evidence type="ECO:0000313" key="16">
    <source>
        <dbReference type="Proteomes" id="UP000008866"/>
    </source>
</evidence>
<dbReference type="InterPro" id="IPR036621">
    <property type="entry name" value="Anticodon-bd_dom_sf"/>
</dbReference>
<dbReference type="AlphaFoldDB" id="D4B0Y1"/>
<dbReference type="GO" id="GO:0005524">
    <property type="term" value="F:ATP binding"/>
    <property type="evidence" value="ECO:0007669"/>
    <property type="project" value="UniProtKB-KW"/>
</dbReference>
<evidence type="ECO:0000256" key="13">
    <source>
        <dbReference type="SAM" id="MobiDB-lite"/>
    </source>
</evidence>
<protein>
    <recommendedName>
        <fullName evidence="3">threonine--tRNA ligase</fullName>
        <ecNumber evidence="3">6.1.1.3</ecNumber>
    </recommendedName>
    <alternativeName>
        <fullName evidence="11">Threonyl-tRNA synthetase</fullName>
    </alternativeName>
</protein>
<comment type="caution">
    <text evidence="15">The sequence shown here is derived from an EMBL/GenBank/DDBJ whole genome shotgun (WGS) entry which is preliminary data.</text>
</comment>
<evidence type="ECO:0000256" key="5">
    <source>
        <dbReference type="ARBA" id="ARBA00022741"/>
    </source>
</evidence>
<evidence type="ECO:0000259" key="14">
    <source>
        <dbReference type="PROSITE" id="PS50862"/>
    </source>
</evidence>
<evidence type="ECO:0000256" key="1">
    <source>
        <dbReference type="ARBA" id="ARBA00004305"/>
    </source>
</evidence>
<dbReference type="eggNOG" id="KOG1637">
    <property type="taxonomic scope" value="Eukaryota"/>
</dbReference>
<gene>
    <name evidence="15" type="ORF">ARB_02109</name>
</gene>
<dbReference type="Gene3D" id="3.30.930.10">
    <property type="entry name" value="Bira Bifunctional Protein, Domain 2"/>
    <property type="match status" value="1"/>
</dbReference>
<comment type="catalytic activity">
    <reaction evidence="12">
        <text>tRNA(Thr) + L-threonine + ATP = L-threonyl-tRNA(Thr) + AMP + diphosphate + H(+)</text>
        <dbReference type="Rhea" id="RHEA:24624"/>
        <dbReference type="Rhea" id="RHEA-COMP:9670"/>
        <dbReference type="Rhea" id="RHEA-COMP:9704"/>
        <dbReference type="ChEBI" id="CHEBI:15378"/>
        <dbReference type="ChEBI" id="CHEBI:30616"/>
        <dbReference type="ChEBI" id="CHEBI:33019"/>
        <dbReference type="ChEBI" id="CHEBI:57926"/>
        <dbReference type="ChEBI" id="CHEBI:78442"/>
        <dbReference type="ChEBI" id="CHEBI:78534"/>
        <dbReference type="ChEBI" id="CHEBI:456215"/>
        <dbReference type="EC" id="6.1.1.3"/>
    </reaction>
</comment>
<dbReference type="STRING" id="663331.D4B0Y1"/>